<evidence type="ECO:0000313" key="1">
    <source>
        <dbReference type="EMBL" id="SMC58325.1"/>
    </source>
</evidence>
<keyword evidence="2" id="KW-1185">Reference proteome</keyword>
<evidence type="ECO:0000313" key="2">
    <source>
        <dbReference type="Proteomes" id="UP000192656"/>
    </source>
</evidence>
<accession>A0A1W2AC73</accession>
<name>A0A1W2AC73_9HYPH</name>
<organism evidence="1 2">
    <name type="scientific">Fulvimarina manganoxydans</name>
    <dbReference type="NCBI Taxonomy" id="937218"/>
    <lineage>
        <taxon>Bacteria</taxon>
        <taxon>Pseudomonadati</taxon>
        <taxon>Pseudomonadota</taxon>
        <taxon>Alphaproteobacteria</taxon>
        <taxon>Hyphomicrobiales</taxon>
        <taxon>Aurantimonadaceae</taxon>
        <taxon>Fulvimarina</taxon>
    </lineage>
</organism>
<gene>
    <name evidence="1" type="ORF">SAMN06297251_10467</name>
</gene>
<sequence length="216" mass="24110">MREMVKDAGAEVRDRVRGMVEAIVERVRMLFAWLTGGEYVPPALASRAAATIAKAVQEDAAVADDDLPVRRMPIPLPSLGERVRRAADCMRHDRAIGKNLLNPADPEEAKILEWLKRYKLEALDAIASTPAFALQMHVTGCRRHPGLPGMNEPKKGVPLDGLEWAAWLQRFERERGNQEPCPERIRLMAIALEERNFSVEELITQARRGRGASDAA</sequence>
<protein>
    <submittedName>
        <fullName evidence="1">Uncharacterized protein</fullName>
    </submittedName>
</protein>
<dbReference type="Proteomes" id="UP000192656">
    <property type="component" value="Unassembled WGS sequence"/>
</dbReference>
<reference evidence="1 2" key="1">
    <citation type="submission" date="2017-04" db="EMBL/GenBank/DDBJ databases">
        <authorList>
            <person name="Afonso C.L."/>
            <person name="Miller P.J."/>
            <person name="Scott M.A."/>
            <person name="Spackman E."/>
            <person name="Goraichik I."/>
            <person name="Dimitrov K.M."/>
            <person name="Suarez D.L."/>
            <person name="Swayne D.E."/>
        </authorList>
    </citation>
    <scope>NUCLEOTIDE SEQUENCE [LARGE SCALE GENOMIC DNA]</scope>
    <source>
        <strain evidence="1 2">CGMCC 1.10972</strain>
    </source>
</reference>
<dbReference type="RefSeq" id="WP_084409208.1">
    <property type="nucleotide sequence ID" value="NZ_FWXR01000004.1"/>
</dbReference>
<dbReference type="EMBL" id="FWXR01000004">
    <property type="protein sequence ID" value="SMC58325.1"/>
    <property type="molecule type" value="Genomic_DNA"/>
</dbReference>
<dbReference type="AlphaFoldDB" id="A0A1W2AC73"/>
<proteinExistence type="predicted"/>